<comment type="caution">
    <text evidence="1">The sequence shown here is derived from an EMBL/GenBank/DDBJ whole genome shotgun (WGS) entry which is preliminary data.</text>
</comment>
<dbReference type="AlphaFoldDB" id="A0A085AGW6"/>
<gene>
    <name evidence="1" type="ORF">GTGU_00839</name>
</gene>
<accession>A0A085AGW6</accession>
<sequence length="43" mass="4726">MSIGLVAVAPVTTDAETALRAAHDAMYLDKKSRRQTLFFSTIE</sequence>
<reference evidence="2" key="1">
    <citation type="submission" date="2014-05" db="EMBL/GenBank/DDBJ databases">
        <title>ATOL: Assembling a taxonomically balanced genome-scale reconstruction of the evolutionary history of the Enterobacteriaceae.</title>
        <authorList>
            <person name="Plunkett G. III"/>
            <person name="Neeno-Eckwall E.C."/>
            <person name="Glasner J.D."/>
            <person name="Perna N.T."/>
        </authorList>
    </citation>
    <scope>NUCLEOTIDE SEQUENCE [LARGE SCALE GENOMIC DNA]</scope>
    <source>
        <strain evidence="2">ATCC 49490</strain>
    </source>
</reference>
<keyword evidence="2" id="KW-1185">Reference proteome</keyword>
<dbReference type="EMBL" id="JMTB01000039">
    <property type="protein sequence ID" value="KFC09461.1"/>
    <property type="molecule type" value="Genomic_DNA"/>
</dbReference>
<organism evidence="1 2">
    <name type="scientific">Trabulsiella guamensis ATCC 49490</name>
    <dbReference type="NCBI Taxonomy" id="1005994"/>
    <lineage>
        <taxon>Bacteria</taxon>
        <taxon>Pseudomonadati</taxon>
        <taxon>Pseudomonadota</taxon>
        <taxon>Gammaproteobacteria</taxon>
        <taxon>Enterobacterales</taxon>
        <taxon>Enterobacteriaceae</taxon>
        <taxon>Trabulsiella</taxon>
    </lineage>
</organism>
<name>A0A085AGW6_9ENTR</name>
<proteinExistence type="predicted"/>
<protein>
    <recommendedName>
        <fullName evidence="3">GGDEF domain-containing protein</fullName>
    </recommendedName>
</protein>
<evidence type="ECO:0008006" key="3">
    <source>
        <dbReference type="Google" id="ProtNLM"/>
    </source>
</evidence>
<dbReference type="Proteomes" id="UP000028630">
    <property type="component" value="Unassembled WGS sequence"/>
</dbReference>
<evidence type="ECO:0000313" key="1">
    <source>
        <dbReference type="EMBL" id="KFC09461.1"/>
    </source>
</evidence>
<evidence type="ECO:0000313" key="2">
    <source>
        <dbReference type="Proteomes" id="UP000028630"/>
    </source>
</evidence>